<dbReference type="STRING" id="485917.Phep_0678"/>
<evidence type="ECO:0000256" key="1">
    <source>
        <dbReference type="ARBA" id="ARBA00022491"/>
    </source>
</evidence>
<dbReference type="SMART" id="SM01134">
    <property type="entry name" value="DeoRC"/>
    <property type="match status" value="1"/>
</dbReference>
<keyword evidence="1" id="KW-0678">Repressor</keyword>
<dbReference type="InterPro" id="IPR018356">
    <property type="entry name" value="Tscrpt_reg_HTH_DeoR_CS"/>
</dbReference>
<evidence type="ECO:0000256" key="3">
    <source>
        <dbReference type="ARBA" id="ARBA00023125"/>
    </source>
</evidence>
<dbReference type="SUPFAM" id="SSF46785">
    <property type="entry name" value="Winged helix' DNA-binding domain"/>
    <property type="match status" value="1"/>
</dbReference>
<protein>
    <submittedName>
        <fullName evidence="6">Regulatory protein DeoR</fullName>
    </submittedName>
</protein>
<gene>
    <name evidence="6" type="ordered locus">Phep_0678</name>
</gene>
<dbReference type="RefSeq" id="WP_012780846.1">
    <property type="nucleotide sequence ID" value="NC_013061.1"/>
</dbReference>
<dbReference type="PROSITE" id="PS51000">
    <property type="entry name" value="HTH_DEOR_2"/>
    <property type="match status" value="1"/>
</dbReference>
<name>C6Y1C4_PEDHD</name>
<dbReference type="SUPFAM" id="SSF100950">
    <property type="entry name" value="NagB/RpiA/CoA transferase-like"/>
    <property type="match status" value="1"/>
</dbReference>
<sequence>MLKKERHTQIIKQINLHNKVLSSHLSVELKVSEDTIRRDLSELAAQGQVIKTHGGALSISYHFPKQEARVYAREAKQEIAKKAVSLLRNGIIVLTEGGTTMMEMVKLIPKTLEATFFTISPSISLELAEYPLLTVVLIGGQLDMSAQICIGEKPVTELNDINVDLCFLGANAIDANEGLTEIDWRVAQVKKAMIKSAAKLVVLTISEKLNSTHKMRVCDSKKIHHLITELDPEDEQLEGYRNNIIML</sequence>
<keyword evidence="4" id="KW-0804">Transcription</keyword>
<dbReference type="Proteomes" id="UP000000852">
    <property type="component" value="Chromosome"/>
</dbReference>
<dbReference type="SMART" id="SM00420">
    <property type="entry name" value="HTH_DEOR"/>
    <property type="match status" value="1"/>
</dbReference>
<proteinExistence type="predicted"/>
<dbReference type="Gene3D" id="1.10.10.10">
    <property type="entry name" value="Winged helix-like DNA-binding domain superfamily/Winged helix DNA-binding domain"/>
    <property type="match status" value="1"/>
</dbReference>
<dbReference type="InterPro" id="IPR037171">
    <property type="entry name" value="NagB/RpiA_transferase-like"/>
</dbReference>
<dbReference type="GO" id="GO:0003677">
    <property type="term" value="F:DNA binding"/>
    <property type="evidence" value="ECO:0007669"/>
    <property type="project" value="UniProtKB-KW"/>
</dbReference>
<dbReference type="AlphaFoldDB" id="C6Y1C4"/>
<accession>C6Y1C4</accession>
<evidence type="ECO:0000313" key="6">
    <source>
        <dbReference type="EMBL" id="ACU02900.1"/>
    </source>
</evidence>
<dbReference type="PROSITE" id="PS00894">
    <property type="entry name" value="HTH_DEOR_1"/>
    <property type="match status" value="1"/>
</dbReference>
<evidence type="ECO:0000256" key="2">
    <source>
        <dbReference type="ARBA" id="ARBA00023015"/>
    </source>
</evidence>
<dbReference type="PRINTS" id="PR00037">
    <property type="entry name" value="HTHLACR"/>
</dbReference>
<reference evidence="6 7" key="1">
    <citation type="journal article" date="2009" name="Stand. Genomic Sci.">
        <title>Complete genome sequence of Pedobacter heparinus type strain (HIM 762-3).</title>
        <authorList>
            <person name="Han C."/>
            <person name="Spring S."/>
            <person name="Lapidus A."/>
            <person name="Del Rio T.G."/>
            <person name="Tice H."/>
            <person name="Copeland A."/>
            <person name="Cheng J.F."/>
            <person name="Lucas S."/>
            <person name="Chen F."/>
            <person name="Nolan M."/>
            <person name="Bruce D."/>
            <person name="Goodwin L."/>
            <person name="Pitluck S."/>
            <person name="Ivanova N."/>
            <person name="Mavromatis K."/>
            <person name="Mikhailova N."/>
            <person name="Pati A."/>
            <person name="Chen A."/>
            <person name="Palaniappan K."/>
            <person name="Land M."/>
            <person name="Hauser L."/>
            <person name="Chang Y.J."/>
            <person name="Jeffries C.C."/>
            <person name="Saunders E."/>
            <person name="Chertkov O."/>
            <person name="Brettin T."/>
            <person name="Goker M."/>
            <person name="Rohde M."/>
            <person name="Bristow J."/>
            <person name="Eisen J.A."/>
            <person name="Markowitz V."/>
            <person name="Hugenholtz P."/>
            <person name="Kyrpides N.C."/>
            <person name="Klenk H.P."/>
            <person name="Detter J.C."/>
        </authorList>
    </citation>
    <scope>NUCLEOTIDE SEQUENCE [LARGE SCALE GENOMIC DNA]</scope>
    <source>
        <strain evidence="7">ATCC 13125 / DSM 2366 / CIP 104194 / JCM 7457 / NBRC 12017 / NCIMB 9290 / NRRL B-14731 / HIM 762-3</strain>
    </source>
</reference>
<dbReference type="Pfam" id="PF08220">
    <property type="entry name" value="HTH_DeoR"/>
    <property type="match status" value="1"/>
</dbReference>
<dbReference type="Gene3D" id="3.40.50.1360">
    <property type="match status" value="1"/>
</dbReference>
<keyword evidence="2" id="KW-0805">Transcription regulation</keyword>
<dbReference type="InterPro" id="IPR001034">
    <property type="entry name" value="DeoR_HTH"/>
</dbReference>
<evidence type="ECO:0000256" key="4">
    <source>
        <dbReference type="ARBA" id="ARBA00023163"/>
    </source>
</evidence>
<dbReference type="HOGENOM" id="CLU_060699_2_1_10"/>
<evidence type="ECO:0000313" key="7">
    <source>
        <dbReference type="Proteomes" id="UP000000852"/>
    </source>
</evidence>
<dbReference type="EMBL" id="CP001681">
    <property type="protein sequence ID" value="ACU02900.1"/>
    <property type="molecule type" value="Genomic_DNA"/>
</dbReference>
<dbReference type="GO" id="GO:0003700">
    <property type="term" value="F:DNA-binding transcription factor activity"/>
    <property type="evidence" value="ECO:0007669"/>
    <property type="project" value="InterPro"/>
</dbReference>
<dbReference type="InterPro" id="IPR014036">
    <property type="entry name" value="DeoR-like_C"/>
</dbReference>
<keyword evidence="7" id="KW-1185">Reference proteome</keyword>
<dbReference type="Pfam" id="PF00455">
    <property type="entry name" value="DeoRC"/>
    <property type="match status" value="1"/>
</dbReference>
<dbReference type="eggNOG" id="COG1349">
    <property type="taxonomic scope" value="Bacteria"/>
</dbReference>
<dbReference type="PANTHER" id="PTHR30363">
    <property type="entry name" value="HTH-TYPE TRANSCRIPTIONAL REGULATOR SRLR-RELATED"/>
    <property type="match status" value="1"/>
</dbReference>
<dbReference type="InterPro" id="IPR036390">
    <property type="entry name" value="WH_DNA-bd_sf"/>
</dbReference>
<dbReference type="OrthoDB" id="9798651at2"/>
<dbReference type="InterPro" id="IPR036388">
    <property type="entry name" value="WH-like_DNA-bd_sf"/>
</dbReference>
<dbReference type="InterPro" id="IPR050313">
    <property type="entry name" value="Carb_Metab_HTH_regulators"/>
</dbReference>
<dbReference type="KEGG" id="phe:Phep_0678"/>
<feature type="domain" description="HTH deoR-type" evidence="5">
    <location>
        <begin position="3"/>
        <end position="58"/>
    </location>
</feature>
<keyword evidence="3" id="KW-0238">DNA-binding</keyword>
<evidence type="ECO:0000259" key="5">
    <source>
        <dbReference type="PROSITE" id="PS51000"/>
    </source>
</evidence>
<organism evidence="6 7">
    <name type="scientific">Pedobacter heparinus (strain ATCC 13125 / DSM 2366 / CIP 104194 / JCM 7457 / NBRC 12017 / NCIMB 9290 / NRRL B-14731 / HIM 762-3)</name>
    <dbReference type="NCBI Taxonomy" id="485917"/>
    <lineage>
        <taxon>Bacteria</taxon>
        <taxon>Pseudomonadati</taxon>
        <taxon>Bacteroidota</taxon>
        <taxon>Sphingobacteriia</taxon>
        <taxon>Sphingobacteriales</taxon>
        <taxon>Sphingobacteriaceae</taxon>
        <taxon>Pedobacter</taxon>
    </lineage>
</organism>
<dbReference type="PANTHER" id="PTHR30363:SF4">
    <property type="entry name" value="GLYCEROL-3-PHOSPHATE REGULON REPRESSOR"/>
    <property type="match status" value="1"/>
</dbReference>